<keyword evidence="1" id="KW-0732">Signal</keyword>
<reference evidence="2 3" key="1">
    <citation type="journal article" date="2023" name="Microbiol. Spectr.">
        <title>Symbiosis of Carpenter Bees with Uncharacterized Lactic Acid Bacteria Showing NAD Auxotrophy.</title>
        <authorList>
            <person name="Kawasaki S."/>
            <person name="Ozawa K."/>
            <person name="Mori T."/>
            <person name="Yamamoto A."/>
            <person name="Ito M."/>
            <person name="Ohkuma M."/>
            <person name="Sakamoto M."/>
            <person name="Matsutani M."/>
        </authorList>
    </citation>
    <scope>NUCLEOTIDE SEQUENCE [LARGE SCALE GENOMIC DNA]</scope>
    <source>
        <strain evidence="2 3">Kim32-2</strain>
    </source>
</reference>
<feature type="signal peptide" evidence="1">
    <location>
        <begin position="1"/>
        <end position="21"/>
    </location>
</feature>
<dbReference type="RefSeq" id="WP_317637234.1">
    <property type="nucleotide sequence ID" value="NZ_AP026803.1"/>
</dbReference>
<evidence type="ECO:0000313" key="3">
    <source>
        <dbReference type="Proteomes" id="UP001321741"/>
    </source>
</evidence>
<feature type="chain" id="PRO_5047002784" evidence="1">
    <location>
        <begin position="22"/>
        <end position="190"/>
    </location>
</feature>
<sequence length="190" mass="21209">MKKVKKILIAITLMFFGLVSATNINSNSVEAAPKQLAKTDYFPKPKEKKSGGLMRIAPNPKGPWKKVGGRKYKVDAVKDIHTFASTVVSYSLVGYISKSSRAAAAVASGLSAVWSSKIKGKPIWVTQKFERKEGKYVLLSRIKYTYYSNASRTKRIYSQTQTNRIVKNTTFTKRNTIRASESPLNSFTTK</sequence>
<organism evidence="2 3">
    <name type="scientific">Lactobacillus xylocopicola</name>
    <dbReference type="NCBI Taxonomy" id="2976676"/>
    <lineage>
        <taxon>Bacteria</taxon>
        <taxon>Bacillati</taxon>
        <taxon>Bacillota</taxon>
        <taxon>Bacilli</taxon>
        <taxon>Lactobacillales</taxon>
        <taxon>Lactobacillaceae</taxon>
        <taxon>Lactobacillus</taxon>
    </lineage>
</organism>
<evidence type="ECO:0000256" key="1">
    <source>
        <dbReference type="SAM" id="SignalP"/>
    </source>
</evidence>
<accession>A0ABM8BI60</accession>
<evidence type="ECO:0000313" key="2">
    <source>
        <dbReference type="EMBL" id="BDR60996.1"/>
    </source>
</evidence>
<protein>
    <submittedName>
        <fullName evidence="2">Uncharacterized protein</fullName>
    </submittedName>
</protein>
<proteinExistence type="predicted"/>
<keyword evidence="3" id="KW-1185">Reference proteome</keyword>
<gene>
    <name evidence="2" type="ORF">KIM322_12570</name>
</gene>
<name>A0ABM8BI60_9LACO</name>
<dbReference type="EMBL" id="AP026803">
    <property type="protein sequence ID" value="BDR60996.1"/>
    <property type="molecule type" value="Genomic_DNA"/>
</dbReference>
<dbReference type="Proteomes" id="UP001321741">
    <property type="component" value="Chromosome"/>
</dbReference>